<feature type="region of interest" description="Disordered" evidence="1">
    <location>
        <begin position="639"/>
        <end position="668"/>
    </location>
</feature>
<dbReference type="PANTHER" id="PTHR46286">
    <property type="entry name" value="VIN3-LIKE PROTEIN 2-RELATED"/>
    <property type="match status" value="1"/>
</dbReference>
<evidence type="ECO:0000313" key="4">
    <source>
        <dbReference type="EMBL" id="RRT57226.1"/>
    </source>
</evidence>
<evidence type="ECO:0000313" key="5">
    <source>
        <dbReference type="Proteomes" id="UP000287651"/>
    </source>
</evidence>
<evidence type="ECO:0000256" key="1">
    <source>
        <dbReference type="SAM" id="MobiDB-lite"/>
    </source>
</evidence>
<sequence>MDPPFSGSRLVAFPSRLWFLCCVFLAIVVRGASDLLVIMADLTGFPSKLELSRVFRLLVQYDPLPVVLQSYSRTKDRNSAVNRFAIDPSKCSKLSIEEKRDLVRELSKWPESASEKLQTWSRRELLEILCSEIGKERKYTSLTKQKMIEFLFRVVSDKRSEEPAKDGGFAKVPLTFSPQTPAAKRQRKNEHPSRLAFFTNNLRSSDATEQDVCRSHMETQLTPVGGSLITFPFWFCRCWKKQLMIAKDARRVDVLWYRISLAHKLIGATEKYQSLHEIVDTARKKLEAEIGPIDDSSNMARGIVNRLSVAAEVQKLCALAVDLLDSKHSGSSSTNAIVQRKLLIAFDCLNQMLYSLCPCNLLSPAEAGSVFSSFIKFERISSTSVTVVLESENNTPLGQELAGFNLWHRKGDISEYPEKPSFSLLNREKRLEIAELTPATDYMFKVVAFSNTRDLDAWEVGVKTEAISPEDSINLSSETTVSKPHGQSPRTNGGRSSSNPSEGDKSNENGTACADLNKLPKLDLDDCEKPAILETEKSSGHGDQMRKGCIVRAGVLQPQESLGHSDSALDEEPNSTVLIDSTDFLMNNQASDVQKSEDESNTRAVVSEMVILPATPCGVETGTQGLGRCSKGKSGVEIYENGSTKADQEPGSSSKKRGTGKPEGISVKDRSSEGAYEYCVKVIRWLECQGHIETNFRVKFLTWFSLWATLQERRIVSVYVDTLIDDPASLAGQLVDTFSEAICSKRPPKTPAGFCTKLQH</sequence>
<evidence type="ECO:0000259" key="3">
    <source>
        <dbReference type="Pfam" id="PF23380"/>
    </source>
</evidence>
<evidence type="ECO:0000259" key="2">
    <source>
        <dbReference type="Pfam" id="PF23376"/>
    </source>
</evidence>
<gene>
    <name evidence="4" type="ORF">B296_00047393</name>
</gene>
<dbReference type="Pfam" id="PF23380">
    <property type="entry name" value="VIN3_C"/>
    <property type="match status" value="1"/>
</dbReference>
<dbReference type="InterPro" id="IPR044514">
    <property type="entry name" value="VIN3-like"/>
</dbReference>
<dbReference type="GO" id="GO:0040029">
    <property type="term" value="P:epigenetic regulation of gene expression"/>
    <property type="evidence" value="ECO:0007669"/>
    <property type="project" value="InterPro"/>
</dbReference>
<reference evidence="4 5" key="1">
    <citation type="journal article" date="2014" name="Agronomy (Basel)">
        <title>A Draft Genome Sequence for Ensete ventricosum, the Drought-Tolerant Tree Against Hunger.</title>
        <authorList>
            <person name="Harrison J."/>
            <person name="Moore K.A."/>
            <person name="Paszkiewicz K."/>
            <person name="Jones T."/>
            <person name="Grant M."/>
            <person name="Ambacheew D."/>
            <person name="Muzemil S."/>
            <person name="Studholme D.J."/>
        </authorList>
    </citation>
    <scope>NUCLEOTIDE SEQUENCE [LARGE SCALE GENOMIC DNA]</scope>
</reference>
<dbReference type="AlphaFoldDB" id="A0A426YZQ8"/>
<comment type="caution">
    <text evidence="4">The sequence shown here is derived from an EMBL/GenBank/DDBJ whole genome shotgun (WGS) entry which is preliminary data.</text>
</comment>
<feature type="compositionally biased region" description="Polar residues" evidence="1">
    <location>
        <begin position="471"/>
        <end position="482"/>
    </location>
</feature>
<protein>
    <recommendedName>
        <fullName evidence="6">Fibronectin type-III domain-containing protein</fullName>
    </recommendedName>
</protein>
<dbReference type="Pfam" id="PF23376">
    <property type="entry name" value="Fn3_VIN3"/>
    <property type="match status" value="1"/>
</dbReference>
<accession>A0A426YZQ8</accession>
<feature type="compositionally biased region" description="Polar residues" evidence="1">
    <location>
        <begin position="488"/>
        <end position="501"/>
    </location>
</feature>
<dbReference type="GO" id="GO:0010048">
    <property type="term" value="P:vernalization response"/>
    <property type="evidence" value="ECO:0007669"/>
    <property type="project" value="InterPro"/>
</dbReference>
<organism evidence="4 5">
    <name type="scientific">Ensete ventricosum</name>
    <name type="common">Abyssinian banana</name>
    <name type="synonym">Musa ensete</name>
    <dbReference type="NCBI Taxonomy" id="4639"/>
    <lineage>
        <taxon>Eukaryota</taxon>
        <taxon>Viridiplantae</taxon>
        <taxon>Streptophyta</taxon>
        <taxon>Embryophyta</taxon>
        <taxon>Tracheophyta</taxon>
        <taxon>Spermatophyta</taxon>
        <taxon>Magnoliopsida</taxon>
        <taxon>Liliopsida</taxon>
        <taxon>Zingiberales</taxon>
        <taxon>Musaceae</taxon>
        <taxon>Ensete</taxon>
    </lineage>
</organism>
<feature type="compositionally biased region" description="Polar residues" evidence="1">
    <location>
        <begin position="641"/>
        <end position="653"/>
    </location>
</feature>
<feature type="region of interest" description="Disordered" evidence="1">
    <location>
        <begin position="469"/>
        <end position="517"/>
    </location>
</feature>
<dbReference type="EMBL" id="AMZH03009265">
    <property type="protein sequence ID" value="RRT57226.1"/>
    <property type="molecule type" value="Genomic_DNA"/>
</dbReference>
<proteinExistence type="predicted"/>
<dbReference type="Proteomes" id="UP000287651">
    <property type="component" value="Unassembled WGS sequence"/>
</dbReference>
<feature type="domain" description="VIN3-like C-terminal" evidence="3">
    <location>
        <begin position="675"/>
        <end position="746"/>
    </location>
</feature>
<dbReference type="PANTHER" id="PTHR46286:SF2">
    <property type="entry name" value="VIN3-LIKE PROTEIN 2"/>
    <property type="match status" value="1"/>
</dbReference>
<dbReference type="InterPro" id="IPR056990">
    <property type="entry name" value="VIN3-like_C"/>
</dbReference>
<feature type="domain" description="VIN3-like fibronectin type-III" evidence="2">
    <location>
        <begin position="375"/>
        <end position="464"/>
    </location>
</feature>
<evidence type="ECO:0008006" key="6">
    <source>
        <dbReference type="Google" id="ProtNLM"/>
    </source>
</evidence>
<dbReference type="InterPro" id="IPR058585">
    <property type="entry name" value="Fn3_VIN3"/>
</dbReference>
<name>A0A426YZQ8_ENSVE</name>